<reference evidence="1" key="1">
    <citation type="submission" date="2019-12" db="EMBL/GenBank/DDBJ databases">
        <title>An insight into the sialome of adult female Ixodes ricinus ticks feeding for 6 days.</title>
        <authorList>
            <person name="Perner J."/>
            <person name="Ribeiro J.M.C."/>
        </authorList>
    </citation>
    <scope>NUCLEOTIDE SEQUENCE</scope>
    <source>
        <strain evidence="1">Semi-engorged</strain>
        <tissue evidence="1">Salivary glands</tissue>
    </source>
</reference>
<protein>
    <submittedName>
        <fullName evidence="1">Uncharacterized protein</fullName>
    </submittedName>
</protein>
<name>A0A6B0U9Z6_IXORI</name>
<accession>A0A6B0U9Z6</accession>
<organism evidence="1">
    <name type="scientific">Ixodes ricinus</name>
    <name type="common">Common tick</name>
    <name type="synonym">Acarus ricinus</name>
    <dbReference type="NCBI Taxonomy" id="34613"/>
    <lineage>
        <taxon>Eukaryota</taxon>
        <taxon>Metazoa</taxon>
        <taxon>Ecdysozoa</taxon>
        <taxon>Arthropoda</taxon>
        <taxon>Chelicerata</taxon>
        <taxon>Arachnida</taxon>
        <taxon>Acari</taxon>
        <taxon>Parasitiformes</taxon>
        <taxon>Ixodida</taxon>
        <taxon>Ixodoidea</taxon>
        <taxon>Ixodidae</taxon>
        <taxon>Ixodinae</taxon>
        <taxon>Ixodes</taxon>
    </lineage>
</organism>
<dbReference type="AlphaFoldDB" id="A0A6B0U9Z6"/>
<dbReference type="EMBL" id="GIFC01003377">
    <property type="protein sequence ID" value="MXU85460.1"/>
    <property type="molecule type" value="Transcribed_RNA"/>
</dbReference>
<proteinExistence type="predicted"/>
<evidence type="ECO:0000313" key="1">
    <source>
        <dbReference type="EMBL" id="MXU85460.1"/>
    </source>
</evidence>
<sequence>MPGALVMRRLLETLGGLVSLFLHPLMPTEPYQWLGLSLSFLITNFTLHCLLSKCNLYRDHNIVTALHGDPTRLAFCYVFLCQPEDM</sequence>